<proteinExistence type="predicted"/>
<accession>A0A895XM61</accession>
<name>A0A895XM61_9ACTN</name>
<evidence type="ECO:0000313" key="1">
    <source>
        <dbReference type="EMBL" id="QSB04862.1"/>
    </source>
</evidence>
<dbReference type="KEGG" id="nav:JQS30_14000"/>
<dbReference type="Proteomes" id="UP000662939">
    <property type="component" value="Chromosome"/>
</dbReference>
<dbReference type="RefSeq" id="WP_213170861.1">
    <property type="nucleotide sequence ID" value="NZ_CP070496.1"/>
</dbReference>
<evidence type="ECO:0000313" key="2">
    <source>
        <dbReference type="Proteomes" id="UP000662939"/>
    </source>
</evidence>
<dbReference type="AlphaFoldDB" id="A0A895XM61"/>
<keyword evidence="2" id="KW-1185">Reference proteome</keyword>
<dbReference type="EMBL" id="CP070496">
    <property type="protein sequence ID" value="QSB04862.1"/>
    <property type="molecule type" value="Genomic_DNA"/>
</dbReference>
<reference evidence="1" key="1">
    <citation type="submission" date="2021-02" db="EMBL/GenBank/DDBJ databases">
        <title>Natronoglycomyces albus gen. nov., sp. nov, a haloalkaliphilic actinobacterium from a soda solonchak soil.</title>
        <authorList>
            <person name="Sorokin D.Y."/>
            <person name="Khijniak T.V."/>
            <person name="Zakharycheva A.P."/>
            <person name="Boueva O.V."/>
            <person name="Ariskina E.V."/>
            <person name="Hahnke R.L."/>
            <person name="Bunk B."/>
            <person name="Sproer C."/>
            <person name="Schumann P."/>
            <person name="Evtushenko L.I."/>
            <person name="Kublanov I.V."/>
        </authorList>
    </citation>
    <scope>NUCLEOTIDE SEQUENCE</scope>
    <source>
        <strain evidence="1">DSM 106290</strain>
    </source>
</reference>
<sequence>MTDIIHPPREFDQEAAYLRAETAIGQTIAALPEFPGFATRNWRTAPCSHGNEAEDTGFVQVEVLYTFSPVWSAEPLVRQTYLSSLRQNWMPPEWELHRDEAGVNGIHSLEAIRKDGVNLYYRVAKLVTLHGQTGCVERADVPSLVAPLGGVETENDYAPDHLRRLARRAEAVSSKR</sequence>
<gene>
    <name evidence="1" type="ORF">JQS30_14000</name>
</gene>
<organism evidence="1 2">
    <name type="scientific">Natronoglycomyces albus</name>
    <dbReference type="NCBI Taxonomy" id="2811108"/>
    <lineage>
        <taxon>Bacteria</taxon>
        <taxon>Bacillati</taxon>
        <taxon>Actinomycetota</taxon>
        <taxon>Actinomycetes</taxon>
        <taxon>Glycomycetales</taxon>
        <taxon>Glycomycetaceae</taxon>
        <taxon>Natronoglycomyces</taxon>
    </lineage>
</organism>
<protein>
    <submittedName>
        <fullName evidence="1">Uncharacterized protein</fullName>
    </submittedName>
</protein>